<accession>A0A2T3BAB2</accession>
<evidence type="ECO:0000313" key="1">
    <source>
        <dbReference type="EMBL" id="PSS25263.1"/>
    </source>
</evidence>
<reference evidence="1 2" key="1">
    <citation type="journal article" date="2018" name="New Phytol.">
        <title>Comparative genomics and transcriptomics depict ericoid mycorrhizal fungi as versatile saprotrophs and plant mutualists.</title>
        <authorList>
            <person name="Martino E."/>
            <person name="Morin E."/>
            <person name="Grelet G.A."/>
            <person name="Kuo A."/>
            <person name="Kohler A."/>
            <person name="Daghino S."/>
            <person name="Barry K.W."/>
            <person name="Cichocki N."/>
            <person name="Clum A."/>
            <person name="Dockter R.B."/>
            <person name="Hainaut M."/>
            <person name="Kuo R.C."/>
            <person name="LaButti K."/>
            <person name="Lindahl B.D."/>
            <person name="Lindquist E.A."/>
            <person name="Lipzen A."/>
            <person name="Khouja H.R."/>
            <person name="Magnuson J."/>
            <person name="Murat C."/>
            <person name="Ohm R.A."/>
            <person name="Singer S.W."/>
            <person name="Spatafora J.W."/>
            <person name="Wang M."/>
            <person name="Veneault-Fourrey C."/>
            <person name="Henrissat B."/>
            <person name="Grigoriev I.V."/>
            <person name="Martin F.M."/>
            <person name="Perotto S."/>
        </authorList>
    </citation>
    <scope>NUCLEOTIDE SEQUENCE [LARGE SCALE GENOMIC DNA]</scope>
    <source>
        <strain evidence="1 2">ATCC 22711</strain>
    </source>
</reference>
<gene>
    <name evidence="1" type="ORF">M430DRAFT_200167</name>
</gene>
<dbReference type="GeneID" id="36572280"/>
<evidence type="ECO:0000313" key="2">
    <source>
        <dbReference type="Proteomes" id="UP000241818"/>
    </source>
</evidence>
<dbReference type="EMBL" id="KZ679007">
    <property type="protein sequence ID" value="PSS25263.1"/>
    <property type="molecule type" value="Genomic_DNA"/>
</dbReference>
<dbReference type="InParanoid" id="A0A2T3BAB2"/>
<protein>
    <submittedName>
        <fullName evidence="1">Uncharacterized protein</fullName>
    </submittedName>
</protein>
<name>A0A2T3BAB2_AMORE</name>
<dbReference type="RefSeq" id="XP_024723862.1">
    <property type="nucleotide sequence ID" value="XM_024864199.1"/>
</dbReference>
<sequence>MDIQQRHDIIFNIRPDGVVEMPNWGAELMFAYLLYSPHSWPEIARRLKTLRPFGEHLDQYNLIYAFCVALNTRNPILFGLLDHDATLNRYQAPILIESLYDEQSNPWLFWDRPAGMDIRRIVSQLMNVRRRATELSTSSGRRWRRDLRVRWRQFCGLVDTYGSCACSDLDWLGLARQSVINLVGISISCAL</sequence>
<organism evidence="1 2">
    <name type="scientific">Amorphotheca resinae ATCC 22711</name>
    <dbReference type="NCBI Taxonomy" id="857342"/>
    <lineage>
        <taxon>Eukaryota</taxon>
        <taxon>Fungi</taxon>
        <taxon>Dikarya</taxon>
        <taxon>Ascomycota</taxon>
        <taxon>Pezizomycotina</taxon>
        <taxon>Leotiomycetes</taxon>
        <taxon>Helotiales</taxon>
        <taxon>Amorphothecaceae</taxon>
        <taxon>Amorphotheca</taxon>
    </lineage>
</organism>
<dbReference type="AlphaFoldDB" id="A0A2T3BAB2"/>
<dbReference type="Proteomes" id="UP000241818">
    <property type="component" value="Unassembled WGS sequence"/>
</dbReference>
<proteinExistence type="predicted"/>
<keyword evidence="2" id="KW-1185">Reference proteome</keyword>